<dbReference type="InterPro" id="IPR014762">
    <property type="entry name" value="DNA_mismatch_repair_CS"/>
</dbReference>
<dbReference type="SUPFAM" id="SSF47095">
    <property type="entry name" value="HMG-box"/>
    <property type="match status" value="1"/>
</dbReference>
<proteinExistence type="inferred from homology"/>
<dbReference type="CDD" id="cd16926">
    <property type="entry name" value="HATPase_MutL-MLH-PMS-like"/>
    <property type="match status" value="1"/>
</dbReference>
<dbReference type="SMART" id="SM00398">
    <property type="entry name" value="HMG"/>
    <property type="match status" value="1"/>
</dbReference>
<dbReference type="InterPro" id="IPR020568">
    <property type="entry name" value="Ribosomal_Su5_D2-typ_SF"/>
</dbReference>
<comment type="caution">
    <text evidence="6">The sequence shown here is derived from an EMBL/GenBank/DDBJ whole genome shotgun (WGS) entry which is preliminary data.</text>
</comment>
<dbReference type="InterPro" id="IPR009071">
    <property type="entry name" value="HMG_box_dom"/>
</dbReference>
<organism evidence="6 7">
    <name type="scientific">Conger conger</name>
    <name type="common">Conger eel</name>
    <name type="synonym">Muraena conger</name>
    <dbReference type="NCBI Taxonomy" id="82655"/>
    <lineage>
        <taxon>Eukaryota</taxon>
        <taxon>Metazoa</taxon>
        <taxon>Chordata</taxon>
        <taxon>Craniata</taxon>
        <taxon>Vertebrata</taxon>
        <taxon>Euteleostomi</taxon>
        <taxon>Actinopterygii</taxon>
        <taxon>Neopterygii</taxon>
        <taxon>Teleostei</taxon>
        <taxon>Anguilliformes</taxon>
        <taxon>Congridae</taxon>
        <taxon>Conger</taxon>
    </lineage>
</organism>
<dbReference type="Pfam" id="PF00505">
    <property type="entry name" value="HMG_box"/>
    <property type="match status" value="1"/>
</dbReference>
<dbReference type="CDD" id="cd21985">
    <property type="entry name" value="HMG-box_PMS1"/>
    <property type="match status" value="1"/>
</dbReference>
<evidence type="ECO:0000313" key="7">
    <source>
        <dbReference type="Proteomes" id="UP001152803"/>
    </source>
</evidence>
<evidence type="ECO:0000256" key="3">
    <source>
        <dbReference type="PROSITE-ProRule" id="PRU00267"/>
    </source>
</evidence>
<dbReference type="SMART" id="SM01340">
    <property type="entry name" value="DNA_mis_repair"/>
    <property type="match status" value="1"/>
</dbReference>
<dbReference type="Pfam" id="PF01119">
    <property type="entry name" value="DNA_mis_repair"/>
    <property type="match status" value="1"/>
</dbReference>
<feature type="region of interest" description="Disordered" evidence="4">
    <location>
        <begin position="357"/>
        <end position="379"/>
    </location>
</feature>
<keyword evidence="3" id="KW-0539">Nucleus</keyword>
<keyword evidence="2" id="KW-0227">DNA damage</keyword>
<dbReference type="Pfam" id="PF13589">
    <property type="entry name" value="HATPase_c_3"/>
    <property type="match status" value="1"/>
</dbReference>
<dbReference type="NCBIfam" id="TIGR00585">
    <property type="entry name" value="mutl"/>
    <property type="match status" value="1"/>
</dbReference>
<dbReference type="GO" id="GO:0016887">
    <property type="term" value="F:ATP hydrolysis activity"/>
    <property type="evidence" value="ECO:0007669"/>
    <property type="project" value="InterPro"/>
</dbReference>
<comment type="similarity">
    <text evidence="1">Belongs to the DNA mismatch repair MutL/HexB family.</text>
</comment>
<name>A0A9Q1DVP1_CONCO</name>
<dbReference type="InterPro" id="IPR036890">
    <property type="entry name" value="HATPase_C_sf"/>
</dbReference>
<dbReference type="GO" id="GO:0032389">
    <property type="term" value="C:MutLalpha complex"/>
    <property type="evidence" value="ECO:0007669"/>
    <property type="project" value="TreeGrafter"/>
</dbReference>
<feature type="domain" description="HMG box" evidence="5">
    <location>
        <begin position="570"/>
        <end position="638"/>
    </location>
</feature>
<evidence type="ECO:0000256" key="1">
    <source>
        <dbReference type="ARBA" id="ARBA00006082"/>
    </source>
</evidence>
<dbReference type="Proteomes" id="UP001152803">
    <property type="component" value="Unassembled WGS sequence"/>
</dbReference>
<feature type="compositionally biased region" description="Basic and acidic residues" evidence="4">
    <location>
        <begin position="614"/>
        <end position="651"/>
    </location>
</feature>
<dbReference type="Gene3D" id="3.30.565.10">
    <property type="entry name" value="Histidine kinase-like ATPase, C-terminal domain"/>
    <property type="match status" value="1"/>
</dbReference>
<dbReference type="InterPro" id="IPR038973">
    <property type="entry name" value="MutL/Mlh/Pms-like"/>
</dbReference>
<feature type="region of interest" description="Disordered" evidence="4">
    <location>
        <begin position="400"/>
        <end position="444"/>
    </location>
</feature>
<dbReference type="PANTHER" id="PTHR10073">
    <property type="entry name" value="DNA MISMATCH REPAIR PROTEIN MLH, PMS, MUTL"/>
    <property type="match status" value="1"/>
</dbReference>
<dbReference type="GO" id="GO:0005524">
    <property type="term" value="F:ATP binding"/>
    <property type="evidence" value="ECO:0007669"/>
    <property type="project" value="InterPro"/>
</dbReference>
<feature type="compositionally biased region" description="Low complexity" evidence="4">
    <location>
        <begin position="434"/>
        <end position="444"/>
    </location>
</feature>
<dbReference type="InterPro" id="IPR014721">
    <property type="entry name" value="Ribsml_uS5_D2-typ_fold_subgr"/>
</dbReference>
<dbReference type="Gene3D" id="1.10.30.10">
    <property type="entry name" value="High mobility group box domain"/>
    <property type="match status" value="1"/>
</dbReference>
<protein>
    <recommendedName>
        <fullName evidence="5">HMG box domain-containing protein</fullName>
    </recommendedName>
</protein>
<keyword evidence="3" id="KW-0238">DNA-binding</keyword>
<dbReference type="PROSITE" id="PS00058">
    <property type="entry name" value="DNA_MISMATCH_REPAIR_1"/>
    <property type="match status" value="1"/>
</dbReference>
<dbReference type="GO" id="GO:0030983">
    <property type="term" value="F:mismatched DNA binding"/>
    <property type="evidence" value="ECO:0007669"/>
    <property type="project" value="InterPro"/>
</dbReference>
<dbReference type="FunFam" id="3.30.230.10:FF:000030">
    <property type="entry name" value="PMS1 homolog 1, mismatch repair system component"/>
    <property type="match status" value="1"/>
</dbReference>
<dbReference type="PANTHER" id="PTHR10073:SF54">
    <property type="entry name" value="PMS1 PROTEIN HOMOLOG 1"/>
    <property type="match status" value="1"/>
</dbReference>
<dbReference type="AlphaFoldDB" id="A0A9Q1DVP1"/>
<dbReference type="OrthoDB" id="10263226at2759"/>
<evidence type="ECO:0000313" key="6">
    <source>
        <dbReference type="EMBL" id="KAJ8282589.1"/>
    </source>
</evidence>
<dbReference type="CDD" id="cd03485">
    <property type="entry name" value="MutL_Trans_hPMS_1_like"/>
    <property type="match status" value="1"/>
</dbReference>
<evidence type="ECO:0000256" key="2">
    <source>
        <dbReference type="ARBA" id="ARBA00022763"/>
    </source>
</evidence>
<accession>A0A9Q1DVP1</accession>
<dbReference type="EMBL" id="JAFJMO010000003">
    <property type="protein sequence ID" value="KAJ8282589.1"/>
    <property type="molecule type" value="Genomic_DNA"/>
</dbReference>
<dbReference type="InterPro" id="IPR002099">
    <property type="entry name" value="MutL/Mlh/PMS"/>
</dbReference>
<dbReference type="FunFam" id="1.10.30.10:FF:000026">
    <property type="entry name" value="PMS1 homolog 1, mismatch repair system component"/>
    <property type="match status" value="1"/>
</dbReference>
<feature type="DNA-binding region" description="HMG box" evidence="3">
    <location>
        <begin position="570"/>
        <end position="638"/>
    </location>
</feature>
<dbReference type="InterPro" id="IPR013507">
    <property type="entry name" value="DNA_mismatch_S5_2-like"/>
</dbReference>
<dbReference type="Gene3D" id="3.30.230.10">
    <property type="match status" value="1"/>
</dbReference>
<keyword evidence="7" id="KW-1185">Reference proteome</keyword>
<gene>
    <name evidence="6" type="ORF">COCON_G00051080</name>
</gene>
<reference evidence="6" key="1">
    <citation type="journal article" date="2023" name="Science">
        <title>Genome structures resolve the early diversification of teleost fishes.</title>
        <authorList>
            <person name="Parey E."/>
            <person name="Louis A."/>
            <person name="Montfort J."/>
            <person name="Bouchez O."/>
            <person name="Roques C."/>
            <person name="Iampietro C."/>
            <person name="Lluch J."/>
            <person name="Castinel A."/>
            <person name="Donnadieu C."/>
            <person name="Desvignes T."/>
            <person name="Floi Bucao C."/>
            <person name="Jouanno E."/>
            <person name="Wen M."/>
            <person name="Mejri S."/>
            <person name="Dirks R."/>
            <person name="Jansen H."/>
            <person name="Henkel C."/>
            <person name="Chen W.J."/>
            <person name="Zahm M."/>
            <person name="Cabau C."/>
            <person name="Klopp C."/>
            <person name="Thompson A.W."/>
            <person name="Robinson-Rechavi M."/>
            <person name="Braasch I."/>
            <person name="Lecointre G."/>
            <person name="Bobe J."/>
            <person name="Postlethwait J.H."/>
            <person name="Berthelot C."/>
            <person name="Roest Crollius H."/>
            <person name="Guiguen Y."/>
        </authorList>
    </citation>
    <scope>NUCLEOTIDE SEQUENCE</scope>
    <source>
        <strain evidence="6">Concon-B</strain>
    </source>
</reference>
<dbReference type="PROSITE" id="PS50118">
    <property type="entry name" value="HMG_BOX_2"/>
    <property type="match status" value="1"/>
</dbReference>
<dbReference type="GO" id="GO:0140664">
    <property type="term" value="F:ATP-dependent DNA damage sensor activity"/>
    <property type="evidence" value="ECO:0007669"/>
    <property type="project" value="InterPro"/>
</dbReference>
<dbReference type="GO" id="GO:0006298">
    <property type="term" value="P:mismatch repair"/>
    <property type="evidence" value="ECO:0007669"/>
    <property type="project" value="InterPro"/>
</dbReference>
<sequence>MKYVSASELYVKWPKVAEMKPLPSETIRLLSSSQVITSVLNVVKELLENSLDAGAASVDVKLENYGLDRIEVRDNGCGIKAEDAPVMAVMHYTSKISSHQDLEHLETYGFRGEALGSICAVAEVVLTTKTADQDISTQYTLDLTGKVISQKPSHLGQGTTVCVMKLFRNLPVRRQFYSNTKKCKEELKKVQDLLMAYAIIKPELRVTFTHNKAVVWQKPRVSDHRRALLAALGTVPTANLLPLQHRHQQPQIAIDGYFPKPGSDASVMSSSNSDRTFIFVNDRPIHHKDILKVVRQQYSSQHTGDSTRYPTMMMSITIPASAIDVNLTPDKTQVMLHDKEAVLSVVEAMLMKLYGSETNSESAPPDDAMPPGSRNPSVQVSVVDENGGTVPATESVITQQNTTLTEPSSCCAEVPPPGRPDLSSTMHSEPACESSLNHSANTSSSSSLEDWVINKSLCELDTNLPLVNEDVLFTCAGLTDQATPAGPGSLEDLGSGVAGISAESWSTGRAFRDSDIGEPLEPVKIHQSAESVRETEMESKKSPCKKTLSNAVTEKMTKLTAYDLISNRAVRQPMSASAIFQQEVRPTILLENPKASLKEVTLAMEEQWKNLKEEDRQKYEERAEKDASRYDLQSKRVSERGARPAEQERRSPALKRKAPLSNQSILDQLFSSQPARKRSPAKPSRRLPFSLAALRGRLGLPSWENGPDPQPLRLVERLPSHGAWVVTCGGKLSLFSPSRVEEALLFNQLLERNVLPTAPLEAPILLTDGVLGGEEYTSALCSMEKESPGTSGETYFSDPRLLSNGFQIRLTAGSASAESRLEVTGIADGVPFLGVADLKEILTAVVERNATSVRETRPLKVISYLQGEAVRQIRRLPLSLSAEEVTDTLSRMEEQLGAGSQTCIHGRPFFHHLIDIPKAKQDALQILSNTP</sequence>
<evidence type="ECO:0000256" key="4">
    <source>
        <dbReference type="SAM" id="MobiDB-lite"/>
    </source>
</evidence>
<feature type="region of interest" description="Disordered" evidence="4">
    <location>
        <begin position="614"/>
        <end position="658"/>
    </location>
</feature>
<dbReference type="SUPFAM" id="SSF54211">
    <property type="entry name" value="Ribosomal protein S5 domain 2-like"/>
    <property type="match status" value="1"/>
</dbReference>
<evidence type="ECO:0000259" key="5">
    <source>
        <dbReference type="PROSITE" id="PS50118"/>
    </source>
</evidence>
<dbReference type="InterPro" id="IPR036910">
    <property type="entry name" value="HMG_box_dom_sf"/>
</dbReference>
<dbReference type="SUPFAM" id="SSF55874">
    <property type="entry name" value="ATPase domain of HSP90 chaperone/DNA topoisomerase II/histidine kinase"/>
    <property type="match status" value="1"/>
</dbReference>
<dbReference type="FunFam" id="3.30.565.10:FF:000017">
    <property type="entry name" value="PMS1 homolog 1, mismatch repair system component"/>
    <property type="match status" value="1"/>
</dbReference>